<dbReference type="GO" id="GO:0005634">
    <property type="term" value="C:nucleus"/>
    <property type="evidence" value="ECO:0007669"/>
    <property type="project" value="UniProtKB-SubCell"/>
</dbReference>
<feature type="region of interest" description="Disordered" evidence="9">
    <location>
        <begin position="173"/>
        <end position="216"/>
    </location>
</feature>
<evidence type="ECO:0000256" key="2">
    <source>
        <dbReference type="ARBA" id="ARBA00005797"/>
    </source>
</evidence>
<dbReference type="CDD" id="cd00060">
    <property type="entry name" value="FHA"/>
    <property type="match status" value="1"/>
</dbReference>
<dbReference type="InterPro" id="IPR001510">
    <property type="entry name" value="Znf_PARP"/>
</dbReference>
<name>A0AAW1RJT9_9CHLO</name>
<reference evidence="13 14" key="1">
    <citation type="journal article" date="2024" name="Nat. Commun.">
        <title>Phylogenomics reveals the evolutionary origins of lichenization in chlorophyte algae.</title>
        <authorList>
            <person name="Puginier C."/>
            <person name="Libourel C."/>
            <person name="Otte J."/>
            <person name="Skaloud P."/>
            <person name="Haon M."/>
            <person name="Grisel S."/>
            <person name="Petersen M."/>
            <person name="Berrin J.G."/>
            <person name="Delaux P.M."/>
            <person name="Dal Grande F."/>
            <person name="Keller J."/>
        </authorList>
    </citation>
    <scope>NUCLEOTIDE SEQUENCE [LARGE SCALE GENOMIC DNA]</scope>
    <source>
        <strain evidence="13 14">SAG 2145</strain>
    </source>
</reference>
<dbReference type="Gene3D" id="3.30.1740.10">
    <property type="entry name" value="Zinc finger, PARP-type"/>
    <property type="match status" value="1"/>
</dbReference>
<dbReference type="InterPro" id="IPR008984">
    <property type="entry name" value="SMAD_FHA_dom_sf"/>
</dbReference>
<evidence type="ECO:0000259" key="10">
    <source>
        <dbReference type="PROSITE" id="PS50006"/>
    </source>
</evidence>
<dbReference type="GO" id="GO:0008270">
    <property type="term" value="F:zinc ion binding"/>
    <property type="evidence" value="ECO:0007669"/>
    <property type="project" value="UniProtKB-KW"/>
</dbReference>
<dbReference type="PROSITE" id="PS50089">
    <property type="entry name" value="ZF_RING_2"/>
    <property type="match status" value="1"/>
</dbReference>
<evidence type="ECO:0000256" key="7">
    <source>
        <dbReference type="ARBA" id="ARBA00023242"/>
    </source>
</evidence>
<proteinExistence type="inferred from homology"/>
<keyword evidence="6" id="KW-0862">Zinc</keyword>
<evidence type="ECO:0000259" key="11">
    <source>
        <dbReference type="PROSITE" id="PS50064"/>
    </source>
</evidence>
<dbReference type="SUPFAM" id="SSF49879">
    <property type="entry name" value="SMAD/FHA domain"/>
    <property type="match status" value="1"/>
</dbReference>
<sequence>MTAVTPFSLQAASILQSGAAVSVGRNPDSHVPLQSTDFPLLASRTHAQLLLRGSKLFITDLRSTNGTFLQDLRVAGEQELKDQAVVSFGGPGKVISQGSFCPNPFCYQVVVQRSAPGARPHSIMISSIDAEGRDLSQSQAQAVLPEWPLPQSAAQLPQLDAIIDLTGAGDSRSPSAAAVWAPGPQALRQPLKSPRKRSTSAMVKSSPGKKHRQDDGVELVAESTTQGGKAKVQPAAEPVQPSAAAKGHLAAMEEQFECAVCKDWLVAPFSVHPCGHLLCGDCLRQWLEKSKTCPCCRANCTAPPVRAIAVENLIVQLVEPNLEADEIKYRKQHKAAWDRKSADVVKRWQKDLTPAAVTARPAAPHAADLMHGQAASPWGLPDFMNFPGGRWFAMGSHPAPHPIDVPLQSARRSADPAPSNQYRVEYTNTNGCRCQRCNGPIQAGSLRIGILQRTRNSEPRWRWYDPRCVPSDLRNPPRTMVHGLGSISRTDRAHVTSILHL</sequence>
<dbReference type="SMART" id="SM00240">
    <property type="entry name" value="FHA"/>
    <property type="match status" value="1"/>
</dbReference>
<dbReference type="GO" id="GO:0003677">
    <property type="term" value="F:DNA binding"/>
    <property type="evidence" value="ECO:0007669"/>
    <property type="project" value="InterPro"/>
</dbReference>
<dbReference type="AlphaFoldDB" id="A0AAW1RJT9"/>
<dbReference type="PANTHER" id="PTHR16079">
    <property type="entry name" value="UBIQUITIN LIGASE PROTEIN CHFR"/>
    <property type="match status" value="1"/>
</dbReference>
<evidence type="ECO:0000256" key="8">
    <source>
        <dbReference type="PROSITE-ProRule" id="PRU00175"/>
    </source>
</evidence>
<evidence type="ECO:0000256" key="3">
    <source>
        <dbReference type="ARBA" id="ARBA00017908"/>
    </source>
</evidence>
<gene>
    <name evidence="13" type="ORF">WJX74_009565</name>
</gene>
<dbReference type="PANTHER" id="PTHR16079:SF4">
    <property type="entry name" value="E3 UBIQUITIN-PROTEIN LIGASE CHFR"/>
    <property type="match status" value="1"/>
</dbReference>
<dbReference type="SUPFAM" id="SSF57716">
    <property type="entry name" value="Glucocorticoid receptor-like (DNA-binding domain)"/>
    <property type="match status" value="1"/>
</dbReference>
<comment type="similarity">
    <text evidence="2">Belongs to the CHFR family.</text>
</comment>
<evidence type="ECO:0000256" key="1">
    <source>
        <dbReference type="ARBA" id="ARBA00004123"/>
    </source>
</evidence>
<dbReference type="InterPro" id="IPR000253">
    <property type="entry name" value="FHA_dom"/>
</dbReference>
<dbReference type="InterPro" id="IPR013083">
    <property type="entry name" value="Znf_RING/FYVE/PHD"/>
</dbReference>
<evidence type="ECO:0000313" key="13">
    <source>
        <dbReference type="EMBL" id="KAK9833909.1"/>
    </source>
</evidence>
<dbReference type="SMART" id="SM01336">
    <property type="entry name" value="zf-PARP"/>
    <property type="match status" value="1"/>
</dbReference>
<keyword evidence="5 8" id="KW-0863">Zinc-finger</keyword>
<dbReference type="InterPro" id="IPR052256">
    <property type="entry name" value="E3_ubiquitin-ligase_CHFR"/>
</dbReference>
<keyword evidence="4" id="KW-0479">Metal-binding</keyword>
<dbReference type="GO" id="GO:0004842">
    <property type="term" value="F:ubiquitin-protein transferase activity"/>
    <property type="evidence" value="ECO:0007669"/>
    <property type="project" value="TreeGrafter"/>
</dbReference>
<feature type="domain" description="FHA" evidence="10">
    <location>
        <begin position="21"/>
        <end position="74"/>
    </location>
</feature>
<dbReference type="InterPro" id="IPR001841">
    <property type="entry name" value="Znf_RING"/>
</dbReference>
<dbReference type="InterPro" id="IPR017907">
    <property type="entry name" value="Znf_RING_CS"/>
</dbReference>
<evidence type="ECO:0000313" key="14">
    <source>
        <dbReference type="Proteomes" id="UP001438707"/>
    </source>
</evidence>
<dbReference type="GO" id="GO:0016567">
    <property type="term" value="P:protein ubiquitination"/>
    <property type="evidence" value="ECO:0007669"/>
    <property type="project" value="TreeGrafter"/>
</dbReference>
<dbReference type="PROSITE" id="PS00518">
    <property type="entry name" value="ZF_RING_1"/>
    <property type="match status" value="1"/>
</dbReference>
<dbReference type="Pfam" id="PF13923">
    <property type="entry name" value="zf-C3HC4_2"/>
    <property type="match status" value="1"/>
</dbReference>
<dbReference type="SMART" id="SM00184">
    <property type="entry name" value="RING"/>
    <property type="match status" value="1"/>
</dbReference>
<dbReference type="Gene3D" id="2.60.200.20">
    <property type="match status" value="1"/>
</dbReference>
<evidence type="ECO:0000256" key="9">
    <source>
        <dbReference type="SAM" id="MobiDB-lite"/>
    </source>
</evidence>
<dbReference type="InterPro" id="IPR036957">
    <property type="entry name" value="Znf_PARP_sf"/>
</dbReference>
<comment type="subcellular location">
    <subcellularLocation>
        <location evidence="1">Nucleus</location>
    </subcellularLocation>
</comment>
<accession>A0AAW1RJT9</accession>
<dbReference type="PROSITE" id="PS50064">
    <property type="entry name" value="ZF_PARP_2"/>
    <property type="match status" value="1"/>
</dbReference>
<feature type="domain" description="RING-type" evidence="12">
    <location>
        <begin position="258"/>
        <end position="297"/>
    </location>
</feature>
<dbReference type="PROSITE" id="PS50006">
    <property type="entry name" value="FHA_DOMAIN"/>
    <property type="match status" value="1"/>
</dbReference>
<comment type="caution">
    <text evidence="13">The sequence shown here is derived from an EMBL/GenBank/DDBJ whole genome shotgun (WGS) entry which is preliminary data.</text>
</comment>
<evidence type="ECO:0000256" key="4">
    <source>
        <dbReference type="ARBA" id="ARBA00022723"/>
    </source>
</evidence>
<keyword evidence="7" id="KW-0539">Nucleus</keyword>
<dbReference type="SUPFAM" id="SSF57850">
    <property type="entry name" value="RING/U-box"/>
    <property type="match status" value="1"/>
</dbReference>
<dbReference type="GO" id="GO:0006511">
    <property type="term" value="P:ubiquitin-dependent protein catabolic process"/>
    <property type="evidence" value="ECO:0007669"/>
    <property type="project" value="TreeGrafter"/>
</dbReference>
<evidence type="ECO:0000256" key="5">
    <source>
        <dbReference type="ARBA" id="ARBA00022771"/>
    </source>
</evidence>
<dbReference type="EMBL" id="JALJOS010000010">
    <property type="protein sequence ID" value="KAK9833909.1"/>
    <property type="molecule type" value="Genomic_DNA"/>
</dbReference>
<feature type="domain" description="PARP-type" evidence="11">
    <location>
        <begin position="422"/>
        <end position="474"/>
    </location>
</feature>
<keyword evidence="14" id="KW-1185">Reference proteome</keyword>
<protein>
    <recommendedName>
        <fullName evidence="3">E3 ubiquitin-protein ligase CHFR</fullName>
    </recommendedName>
</protein>
<dbReference type="Proteomes" id="UP001438707">
    <property type="component" value="Unassembled WGS sequence"/>
</dbReference>
<evidence type="ECO:0000259" key="12">
    <source>
        <dbReference type="PROSITE" id="PS50089"/>
    </source>
</evidence>
<organism evidence="13 14">
    <name type="scientific">Apatococcus lobatus</name>
    <dbReference type="NCBI Taxonomy" id="904363"/>
    <lineage>
        <taxon>Eukaryota</taxon>
        <taxon>Viridiplantae</taxon>
        <taxon>Chlorophyta</taxon>
        <taxon>core chlorophytes</taxon>
        <taxon>Trebouxiophyceae</taxon>
        <taxon>Chlorellales</taxon>
        <taxon>Chlorellaceae</taxon>
        <taxon>Apatococcus</taxon>
    </lineage>
</organism>
<evidence type="ECO:0000256" key="6">
    <source>
        <dbReference type="ARBA" id="ARBA00022833"/>
    </source>
</evidence>
<dbReference type="Pfam" id="PF00498">
    <property type="entry name" value="FHA"/>
    <property type="match status" value="1"/>
</dbReference>
<dbReference type="Gene3D" id="3.30.40.10">
    <property type="entry name" value="Zinc/RING finger domain, C3HC4 (zinc finger)"/>
    <property type="match status" value="1"/>
</dbReference>